<reference evidence="1" key="1">
    <citation type="journal article" date="2020" name="Stud. Mycol.">
        <title>101 Dothideomycetes genomes: a test case for predicting lifestyles and emergence of pathogens.</title>
        <authorList>
            <person name="Haridas S."/>
            <person name="Albert R."/>
            <person name="Binder M."/>
            <person name="Bloem J."/>
            <person name="Labutti K."/>
            <person name="Salamov A."/>
            <person name="Andreopoulos B."/>
            <person name="Baker S."/>
            <person name="Barry K."/>
            <person name="Bills G."/>
            <person name="Bluhm B."/>
            <person name="Cannon C."/>
            <person name="Castanera R."/>
            <person name="Culley D."/>
            <person name="Daum C."/>
            <person name="Ezra D."/>
            <person name="Gonzalez J."/>
            <person name="Henrissat B."/>
            <person name="Kuo A."/>
            <person name="Liang C."/>
            <person name="Lipzen A."/>
            <person name="Lutzoni F."/>
            <person name="Magnuson J."/>
            <person name="Mondo S."/>
            <person name="Nolan M."/>
            <person name="Ohm R."/>
            <person name="Pangilinan J."/>
            <person name="Park H.-J."/>
            <person name="Ramirez L."/>
            <person name="Alfaro M."/>
            <person name="Sun H."/>
            <person name="Tritt A."/>
            <person name="Yoshinaga Y."/>
            <person name="Zwiers L.-H."/>
            <person name="Turgeon B."/>
            <person name="Goodwin S."/>
            <person name="Spatafora J."/>
            <person name="Crous P."/>
            <person name="Grigoriev I."/>
        </authorList>
    </citation>
    <scope>NUCLEOTIDE SEQUENCE</scope>
    <source>
        <strain evidence="1">ATCC 200398</strain>
    </source>
</reference>
<dbReference type="EMBL" id="MU003510">
    <property type="protein sequence ID" value="KAF2469911.1"/>
    <property type="molecule type" value="Genomic_DNA"/>
</dbReference>
<proteinExistence type="predicted"/>
<evidence type="ECO:0000313" key="2">
    <source>
        <dbReference type="Proteomes" id="UP000799755"/>
    </source>
</evidence>
<comment type="caution">
    <text evidence="1">The sequence shown here is derived from an EMBL/GenBank/DDBJ whole genome shotgun (WGS) entry which is preliminary data.</text>
</comment>
<evidence type="ECO:0000313" key="1">
    <source>
        <dbReference type="EMBL" id="KAF2469911.1"/>
    </source>
</evidence>
<sequence length="255" mass="28364">MADFDAPEFIRYAAVPKHSKGPGDAQPTAMQIVKDNDLEGQEALGEHLEPGKLDLLLDLNSLAFVRSFAADFLEKSHGQLNILINNAGVMATPEGCAFNSRVVCVSSMGHRYNEINFDNLNLEGEYEPNKAYSQSKVANIYMANQTERRYSARSLHGLSLHPGGIWDGSGRQVHVADLAEEWKKTPGGAATTMWAAIGRVWERKGGKYLENCQVPGPVRDGYYFLEDGYETWAYDQAKEERLWKVSCELVGVKCE</sequence>
<name>A0ACB6QUP0_9PLEO</name>
<organism evidence="1 2">
    <name type="scientific">Lindgomyces ingoldianus</name>
    <dbReference type="NCBI Taxonomy" id="673940"/>
    <lineage>
        <taxon>Eukaryota</taxon>
        <taxon>Fungi</taxon>
        <taxon>Dikarya</taxon>
        <taxon>Ascomycota</taxon>
        <taxon>Pezizomycotina</taxon>
        <taxon>Dothideomycetes</taxon>
        <taxon>Pleosporomycetidae</taxon>
        <taxon>Pleosporales</taxon>
        <taxon>Lindgomycetaceae</taxon>
        <taxon>Lindgomyces</taxon>
    </lineage>
</organism>
<keyword evidence="2" id="KW-1185">Reference proteome</keyword>
<protein>
    <submittedName>
        <fullName evidence="1">Uncharacterized protein</fullName>
    </submittedName>
</protein>
<gene>
    <name evidence="1" type="ORF">BDR25DRAFT_326024</name>
</gene>
<accession>A0ACB6QUP0</accession>
<dbReference type="Proteomes" id="UP000799755">
    <property type="component" value="Unassembled WGS sequence"/>
</dbReference>